<feature type="region of interest" description="Disordered" evidence="1">
    <location>
        <begin position="33"/>
        <end position="63"/>
    </location>
</feature>
<dbReference type="Proteomes" id="UP000813463">
    <property type="component" value="Chromosome 3"/>
</dbReference>
<evidence type="ECO:0000259" key="3">
    <source>
        <dbReference type="Pfam" id="PF24865"/>
    </source>
</evidence>
<dbReference type="KEGG" id="soe:110776966"/>
<organism evidence="4 5">
    <name type="scientific">Spinacia oleracea</name>
    <name type="common">Spinach</name>
    <dbReference type="NCBI Taxonomy" id="3562"/>
    <lineage>
        <taxon>Eukaryota</taxon>
        <taxon>Viridiplantae</taxon>
        <taxon>Streptophyta</taxon>
        <taxon>Embryophyta</taxon>
        <taxon>Tracheophyta</taxon>
        <taxon>Spermatophyta</taxon>
        <taxon>Magnoliopsida</taxon>
        <taxon>eudicotyledons</taxon>
        <taxon>Gunneridae</taxon>
        <taxon>Pentapetalae</taxon>
        <taxon>Caryophyllales</taxon>
        <taxon>Chenopodiaceae</taxon>
        <taxon>Chenopodioideae</taxon>
        <taxon>Anserineae</taxon>
        <taxon>Spinacia</taxon>
    </lineage>
</organism>
<feature type="compositionally biased region" description="Basic and acidic residues" evidence="1">
    <location>
        <begin position="48"/>
        <end position="62"/>
    </location>
</feature>
<sequence>MAYSLKIGLYVLVTLVVCTVIVSFTSAGEEDDYEPQIGVIGGHPGQGTEDHGHEGGEEDHGTSADPTHIIDDALVCFYEKHQLYSQCDESCRLTAKGELHVPHDHVDEFCSGPCLEETNLVLDCIDGIMDHFIFFNKATTQDVRDTILAGCGHGDKRGFFDVGEHIEADEGSGNIGSKATISVLSGILISIIGQIVLLL</sequence>
<accession>A0A9R0HUJ4</accession>
<reference evidence="4" key="1">
    <citation type="journal article" date="2021" name="Nat. Commun.">
        <title>Genomic analyses provide insights into spinach domestication and the genetic basis of agronomic traits.</title>
        <authorList>
            <person name="Cai X."/>
            <person name="Sun X."/>
            <person name="Xu C."/>
            <person name="Sun H."/>
            <person name="Wang X."/>
            <person name="Ge C."/>
            <person name="Zhang Z."/>
            <person name="Wang Q."/>
            <person name="Fei Z."/>
            <person name="Jiao C."/>
            <person name="Wang Q."/>
        </authorList>
    </citation>
    <scope>NUCLEOTIDE SEQUENCE [LARGE SCALE GENOMIC DNA]</scope>
    <source>
        <strain evidence="4">cv. Varoflay</strain>
    </source>
</reference>
<dbReference type="GeneID" id="110776966"/>
<keyword evidence="2" id="KW-0812">Transmembrane</keyword>
<keyword evidence="2" id="KW-1133">Transmembrane helix</keyword>
<feature type="domain" description="DUF7731" evidence="3">
    <location>
        <begin position="66"/>
        <end position="166"/>
    </location>
</feature>
<gene>
    <name evidence="5" type="primary">LOC110776966</name>
</gene>
<keyword evidence="4" id="KW-1185">Reference proteome</keyword>
<dbReference type="PANTHER" id="PTHR34366">
    <property type="entry name" value="OS07G0289901 PROTEIN-RELATED"/>
    <property type="match status" value="1"/>
</dbReference>
<feature type="transmembrane region" description="Helical" evidence="2">
    <location>
        <begin position="7"/>
        <end position="27"/>
    </location>
</feature>
<evidence type="ECO:0000313" key="5">
    <source>
        <dbReference type="RefSeq" id="XP_021837227.1"/>
    </source>
</evidence>
<dbReference type="OrthoDB" id="1843925at2759"/>
<keyword evidence="2" id="KW-0472">Membrane</keyword>
<protein>
    <submittedName>
        <fullName evidence="5">Uncharacterized protein isoform X1</fullName>
    </submittedName>
</protein>
<name>A0A9R0HUJ4_SPIOL</name>
<evidence type="ECO:0000313" key="4">
    <source>
        <dbReference type="Proteomes" id="UP000813463"/>
    </source>
</evidence>
<dbReference type="Pfam" id="PF24865">
    <property type="entry name" value="DUF7731"/>
    <property type="match status" value="1"/>
</dbReference>
<evidence type="ECO:0000256" key="2">
    <source>
        <dbReference type="SAM" id="Phobius"/>
    </source>
</evidence>
<dbReference type="InterPro" id="IPR056633">
    <property type="entry name" value="DUF7731"/>
</dbReference>
<proteinExistence type="predicted"/>
<evidence type="ECO:0000256" key="1">
    <source>
        <dbReference type="SAM" id="MobiDB-lite"/>
    </source>
</evidence>
<dbReference type="RefSeq" id="XP_021837227.1">
    <property type="nucleotide sequence ID" value="XM_021981535.2"/>
</dbReference>
<dbReference type="PANTHER" id="PTHR34366:SF2">
    <property type="entry name" value="OS07G0289901 PROTEIN"/>
    <property type="match status" value="1"/>
</dbReference>
<dbReference type="AlphaFoldDB" id="A0A9R0HUJ4"/>
<reference evidence="5" key="2">
    <citation type="submission" date="2025-08" db="UniProtKB">
        <authorList>
            <consortium name="RefSeq"/>
        </authorList>
    </citation>
    <scope>IDENTIFICATION</scope>
    <source>
        <tissue evidence="5">Leaf</tissue>
    </source>
</reference>